<accession>A0A6N3GJJ7</accession>
<dbReference type="Gene3D" id="3.10.129.10">
    <property type="entry name" value="Hotdog Thioesterase"/>
    <property type="match status" value="1"/>
</dbReference>
<dbReference type="Pfam" id="PF22817">
    <property type="entry name" value="ApeP-like"/>
    <property type="match status" value="1"/>
</dbReference>
<dbReference type="InterPro" id="IPR029069">
    <property type="entry name" value="HotDog_dom_sf"/>
</dbReference>
<proteinExistence type="predicted"/>
<sequence>MTNYDIKSLIPQREPILLVDALVGVEGDMARTQLTVRRDNSFVGDDGLLAEPGLIEHIAQSASAFAGYKAMEAGASEPPVGYIGEVKKFRCFRCPRVGEELQTTVTFGPEVGGVSLLTGETCVGEETLACTQMKIYVAEGTLL</sequence>
<dbReference type="SUPFAM" id="SSF54637">
    <property type="entry name" value="Thioesterase/thiol ester dehydrase-isomerase"/>
    <property type="match status" value="1"/>
</dbReference>
<reference evidence="1" key="1">
    <citation type="submission" date="2019-11" db="EMBL/GenBank/DDBJ databases">
        <authorList>
            <person name="Feng L."/>
        </authorList>
    </citation>
    <scope>NUCLEOTIDE SEQUENCE</scope>
    <source>
        <strain evidence="1">PclaraLFYP37</strain>
    </source>
</reference>
<evidence type="ECO:0000313" key="1">
    <source>
        <dbReference type="EMBL" id="VYU64977.1"/>
    </source>
</evidence>
<dbReference type="AlphaFoldDB" id="A0A6N3GJJ7"/>
<organism evidence="1">
    <name type="scientific">Paraprevotella clara</name>
    <dbReference type="NCBI Taxonomy" id="454154"/>
    <lineage>
        <taxon>Bacteria</taxon>
        <taxon>Pseudomonadati</taxon>
        <taxon>Bacteroidota</taxon>
        <taxon>Bacteroidia</taxon>
        <taxon>Bacteroidales</taxon>
        <taxon>Prevotellaceae</taxon>
        <taxon>Paraprevotella</taxon>
    </lineage>
</organism>
<dbReference type="EMBL" id="CACRUT010000031">
    <property type="protein sequence ID" value="VYU64977.1"/>
    <property type="molecule type" value="Genomic_DNA"/>
</dbReference>
<dbReference type="RefSeq" id="WP_412441589.1">
    <property type="nucleotide sequence ID" value="NZ_CACRUT010000031.1"/>
</dbReference>
<evidence type="ECO:0008006" key="2">
    <source>
        <dbReference type="Google" id="ProtNLM"/>
    </source>
</evidence>
<protein>
    <recommendedName>
        <fullName evidence="2">(3R)-hydroxymyristoyl-ACP dehydratase</fullName>
    </recommendedName>
</protein>
<gene>
    <name evidence="1" type="ORF">PCLFYP37_00457</name>
</gene>
<dbReference type="InterPro" id="IPR016776">
    <property type="entry name" value="ApeP-like_dehydratase"/>
</dbReference>
<name>A0A6N3GJJ7_9BACT</name>